<proteinExistence type="predicted"/>
<comment type="caution">
    <text evidence="2">The sequence shown here is derived from an EMBL/GenBank/DDBJ whole genome shotgun (WGS) entry which is preliminary data.</text>
</comment>
<evidence type="ECO:0000256" key="1">
    <source>
        <dbReference type="SAM" id="SignalP"/>
    </source>
</evidence>
<evidence type="ECO:0000313" key="2">
    <source>
        <dbReference type="EMBL" id="MCZ8517807.1"/>
    </source>
</evidence>
<sequence>MSIINKNKLIIALMLTVVSVLIPMESFAATAPKAGVIKPYIDETDLVGQQNKTFDNSYDLN</sequence>
<keyword evidence="1" id="KW-0732">Signal</keyword>
<feature type="chain" id="PRO_5045957625" evidence="1">
    <location>
        <begin position="29"/>
        <end position="61"/>
    </location>
</feature>
<gene>
    <name evidence="2" type="ORF">O9H85_37105</name>
</gene>
<reference evidence="2 3" key="1">
    <citation type="submission" date="2022-12" db="EMBL/GenBank/DDBJ databases">
        <title>Draft genome sequence of Paenibacillus sp. dW9.</title>
        <authorList>
            <person name="Choi E.-W."/>
            <person name="Kim D.-U."/>
        </authorList>
    </citation>
    <scope>NUCLEOTIDE SEQUENCE [LARGE SCALE GENOMIC DNA]</scope>
    <source>
        <strain evidence="3">dW9</strain>
    </source>
</reference>
<dbReference type="RefSeq" id="WP_269886334.1">
    <property type="nucleotide sequence ID" value="NZ_JAQAGZ010000057.1"/>
</dbReference>
<name>A0ABT4QLX0_9BACL</name>
<organism evidence="2 3">
    <name type="scientific">Paenibacillus gyeongsangnamensis</name>
    <dbReference type="NCBI Taxonomy" id="3388067"/>
    <lineage>
        <taxon>Bacteria</taxon>
        <taxon>Bacillati</taxon>
        <taxon>Bacillota</taxon>
        <taxon>Bacilli</taxon>
        <taxon>Bacillales</taxon>
        <taxon>Paenibacillaceae</taxon>
        <taxon>Paenibacillus</taxon>
    </lineage>
</organism>
<keyword evidence="3" id="KW-1185">Reference proteome</keyword>
<protein>
    <submittedName>
        <fullName evidence="2">Uncharacterized protein</fullName>
    </submittedName>
</protein>
<feature type="signal peptide" evidence="1">
    <location>
        <begin position="1"/>
        <end position="28"/>
    </location>
</feature>
<dbReference type="EMBL" id="JAQAGZ010000057">
    <property type="protein sequence ID" value="MCZ8517807.1"/>
    <property type="molecule type" value="Genomic_DNA"/>
</dbReference>
<evidence type="ECO:0000313" key="3">
    <source>
        <dbReference type="Proteomes" id="UP001527882"/>
    </source>
</evidence>
<accession>A0ABT4QLX0</accession>
<dbReference type="Proteomes" id="UP001527882">
    <property type="component" value="Unassembled WGS sequence"/>
</dbReference>